<evidence type="ECO:0000259" key="6">
    <source>
        <dbReference type="Pfam" id="PF16188"/>
    </source>
</evidence>
<feature type="domain" description="Peptidase M24" evidence="4">
    <location>
        <begin position="322"/>
        <end position="537"/>
    </location>
</feature>
<dbReference type="InterPro" id="IPR050422">
    <property type="entry name" value="X-Pro_aminopeptidase_P"/>
</dbReference>
<evidence type="ECO:0000313" key="8">
    <source>
        <dbReference type="Proteomes" id="UP000509443"/>
    </source>
</evidence>
<dbReference type="Gene3D" id="3.40.350.10">
    <property type="entry name" value="Creatinase/prolidase N-terminal domain"/>
    <property type="match status" value="2"/>
</dbReference>
<dbReference type="InterPro" id="IPR000994">
    <property type="entry name" value="Pept_M24"/>
</dbReference>
<dbReference type="InterPro" id="IPR032416">
    <property type="entry name" value="Peptidase_M24_C"/>
</dbReference>
<protein>
    <submittedName>
        <fullName evidence="7">Aminopeptidase P family protein</fullName>
    </submittedName>
</protein>
<evidence type="ECO:0000259" key="5">
    <source>
        <dbReference type="Pfam" id="PF01321"/>
    </source>
</evidence>
<dbReference type="RefSeq" id="WP_005864929.1">
    <property type="nucleotide sequence ID" value="NZ_CACVBB010000004.1"/>
</dbReference>
<name>A0ABX6QFC9_9HYPH</name>
<keyword evidence="7" id="KW-0031">Aminopeptidase</keyword>
<dbReference type="Pfam" id="PF16188">
    <property type="entry name" value="Peptidase_M24_C"/>
    <property type="match status" value="1"/>
</dbReference>
<organism evidence="7 8">
    <name type="scientific">Bartonella alsatica</name>
    <dbReference type="NCBI Taxonomy" id="52764"/>
    <lineage>
        <taxon>Bacteria</taxon>
        <taxon>Pseudomonadati</taxon>
        <taxon>Pseudomonadota</taxon>
        <taxon>Alphaproteobacteria</taxon>
        <taxon>Hyphomicrobiales</taxon>
        <taxon>Bartonellaceae</taxon>
        <taxon>Bartonella</taxon>
    </lineage>
</organism>
<dbReference type="PANTHER" id="PTHR43763">
    <property type="entry name" value="XAA-PRO AMINOPEPTIDASE 1"/>
    <property type="match status" value="1"/>
</dbReference>
<dbReference type="Pfam" id="PF16189">
    <property type="entry name" value="Creatinase_N_2"/>
    <property type="match status" value="1"/>
</dbReference>
<dbReference type="InterPro" id="IPR000587">
    <property type="entry name" value="Creatinase_N"/>
</dbReference>
<dbReference type="SUPFAM" id="SSF53092">
    <property type="entry name" value="Creatinase/prolidase N-terminal domain"/>
    <property type="match status" value="1"/>
</dbReference>
<keyword evidence="8" id="KW-1185">Reference proteome</keyword>
<dbReference type="GO" id="GO:0004177">
    <property type="term" value="F:aminopeptidase activity"/>
    <property type="evidence" value="ECO:0007669"/>
    <property type="project" value="UniProtKB-KW"/>
</dbReference>
<dbReference type="Proteomes" id="UP000509443">
    <property type="component" value="Chromosome"/>
</dbReference>
<evidence type="ECO:0000313" key="7">
    <source>
        <dbReference type="EMBL" id="QLC51624.1"/>
    </source>
</evidence>
<evidence type="ECO:0000256" key="2">
    <source>
        <dbReference type="ARBA" id="ARBA00022723"/>
    </source>
</evidence>
<dbReference type="InterPro" id="IPR036005">
    <property type="entry name" value="Creatinase/aminopeptidase-like"/>
</dbReference>
<keyword evidence="3" id="KW-0378">Hydrolase</keyword>
<evidence type="ECO:0000256" key="1">
    <source>
        <dbReference type="ARBA" id="ARBA00008766"/>
    </source>
</evidence>
<dbReference type="EMBL" id="CP058235">
    <property type="protein sequence ID" value="QLC51624.1"/>
    <property type="molecule type" value="Genomic_DNA"/>
</dbReference>
<dbReference type="InterPro" id="IPR029149">
    <property type="entry name" value="Creatin/AminoP/Spt16_N"/>
</dbReference>
<dbReference type="Pfam" id="PF00557">
    <property type="entry name" value="Peptidase_M24"/>
    <property type="match status" value="1"/>
</dbReference>
<dbReference type="PANTHER" id="PTHR43763:SF6">
    <property type="entry name" value="XAA-PRO AMINOPEPTIDASE 1"/>
    <property type="match status" value="1"/>
</dbReference>
<dbReference type="Gene3D" id="3.90.230.10">
    <property type="entry name" value="Creatinase/methionine aminopeptidase superfamily"/>
    <property type="match status" value="1"/>
</dbReference>
<keyword evidence="7" id="KW-0645">Protease</keyword>
<evidence type="ECO:0000256" key="3">
    <source>
        <dbReference type="ARBA" id="ARBA00022801"/>
    </source>
</evidence>
<reference evidence="7 8" key="1">
    <citation type="submission" date="2020-06" db="EMBL/GenBank/DDBJ databases">
        <title>Complete closed genome sequence of Bartonella alsatica CIP 105477.</title>
        <authorList>
            <person name="Thibau A."/>
            <person name="Schultze T.G."/>
            <person name="Kempf V.A.J."/>
        </authorList>
    </citation>
    <scope>NUCLEOTIDE SEQUENCE [LARGE SCALE GENOMIC DNA]</scope>
    <source>
        <strain evidence="7 8">CIP 105477</strain>
    </source>
</reference>
<dbReference type="CDD" id="cd01085">
    <property type="entry name" value="APP"/>
    <property type="match status" value="1"/>
</dbReference>
<gene>
    <name evidence="7" type="ORF">HWV54_01370</name>
</gene>
<comment type="similarity">
    <text evidence="1">Belongs to the peptidase M24B family.</text>
</comment>
<dbReference type="InterPro" id="IPR033740">
    <property type="entry name" value="Pept_M24B"/>
</dbReference>
<proteinExistence type="inferred from homology"/>
<dbReference type="SUPFAM" id="SSF55920">
    <property type="entry name" value="Creatinase/aminopeptidase"/>
    <property type="match status" value="1"/>
</dbReference>
<feature type="domain" description="Peptidase M24 C-terminal" evidence="6">
    <location>
        <begin position="548"/>
        <end position="608"/>
    </location>
</feature>
<keyword evidence="2" id="KW-0479">Metal-binding</keyword>
<dbReference type="Pfam" id="PF01321">
    <property type="entry name" value="Creatinase_N"/>
    <property type="match status" value="1"/>
</dbReference>
<sequence length="608" mass="68639">MYQSFEATTNPTYAVERISSLRKKLDHLRLDGFLVPRADEHQGEYIPPNAQRLSWLTGFTGSSGIALILKNKAIIFTDGRYKLQVRQQTDPYIFDYEDLITCPPSQWLEKNGKKLSIGFDPWLHTITAIDILKKTLEIKIGGKLIAVQQNPIDLIWHDQPKPPQSALSIHPLKYAGCNPDEKLTLIHQNIKQANADAFIFTDPSSIAWIFNIRGNDVPNTPFTLCFALTPIKETPALFINSEKLGLEQKEYLEHYAKLYEPEQFIPKIRDYIRKGMIFALDPQLTCEKLRIVIEEDRKSFITLTNPVALPRAIKNSTELDGARKAHLCDGVALTRFFSWLDTQIPGTISEITSAQKLEEFRIKTAKEMGEKLEDLSFDTISAAGANGAIVHYRVTTETNKLLNAGELYLVDSGGQYRNGTTDVTRTVAIGNIGEEEKRCFTLVLKGVIALSTARFPKGTRGQDIDILARIALWKAGFDYAHGTGHGVGSYLSVHEGPQNLSRNGSQELIPGMIISNEPGYYRERAFGIRIENLLIVRPAQKINGGDIEMLSFETLTNCPIDRRLILPELLTLPERQWLNDYHARVYQINAPYLNEEDKKWAKEATRPL</sequence>
<accession>A0ABX6QFC9</accession>
<feature type="domain" description="Creatinase N-terminal" evidence="5">
    <location>
        <begin position="17"/>
        <end position="137"/>
    </location>
</feature>
<evidence type="ECO:0000259" key="4">
    <source>
        <dbReference type="Pfam" id="PF00557"/>
    </source>
</evidence>